<dbReference type="InterPro" id="IPR044068">
    <property type="entry name" value="CB"/>
</dbReference>
<evidence type="ECO:0000256" key="7">
    <source>
        <dbReference type="ARBA" id="ARBA00023172"/>
    </source>
</evidence>
<comment type="subunit">
    <text evidence="9">Forms a cyclic heterotetrameric complex composed of two molecules of XerC and two molecules of XerD.</text>
</comment>
<dbReference type="GO" id="GO:0009037">
    <property type="term" value="F:tyrosine-based site-specific recombinase activity"/>
    <property type="evidence" value="ECO:0007669"/>
    <property type="project" value="UniProtKB-UniRule"/>
</dbReference>
<comment type="caution">
    <text evidence="12">The sequence shown here is derived from an EMBL/GenBank/DDBJ whole genome shotgun (WGS) entry which is preliminary data.</text>
</comment>
<keyword evidence="6 9" id="KW-0238">DNA-binding</keyword>
<accession>Q1K197</accession>
<feature type="active site" evidence="9">
    <location>
        <position position="243"/>
    </location>
</feature>
<keyword evidence="7 9" id="KW-0233">DNA recombination</keyword>
<dbReference type="OrthoDB" id="9801717at2"/>
<dbReference type="InterPro" id="IPR004107">
    <property type="entry name" value="Integrase_SAM-like_N"/>
</dbReference>
<evidence type="ECO:0000256" key="9">
    <source>
        <dbReference type="HAMAP-Rule" id="MF_01808"/>
    </source>
</evidence>
<keyword evidence="5 9" id="KW-0229">DNA integration</keyword>
<dbReference type="InterPro" id="IPR023009">
    <property type="entry name" value="Tyrosine_recombinase_XerC/XerD"/>
</dbReference>
<dbReference type="Gene3D" id="1.10.443.10">
    <property type="entry name" value="Intergrase catalytic core"/>
    <property type="match status" value="1"/>
</dbReference>
<evidence type="ECO:0000256" key="1">
    <source>
        <dbReference type="ARBA" id="ARBA00004496"/>
    </source>
</evidence>
<feature type="active site" evidence="9">
    <location>
        <position position="240"/>
    </location>
</feature>
<feature type="domain" description="Tyr recombinase" evidence="10">
    <location>
        <begin position="109"/>
        <end position="288"/>
    </location>
</feature>
<gene>
    <name evidence="9" type="primary">xerC</name>
    <name evidence="12" type="ORF">Dace_1575</name>
</gene>
<dbReference type="HAMAP" id="MF_01808">
    <property type="entry name" value="Recomb_XerC_XerD"/>
    <property type="match status" value="1"/>
</dbReference>
<name>Q1K197_DESA6</name>
<evidence type="ECO:0000259" key="10">
    <source>
        <dbReference type="PROSITE" id="PS51898"/>
    </source>
</evidence>
<feature type="active site" evidence="9">
    <location>
        <position position="149"/>
    </location>
</feature>
<dbReference type="InterPro" id="IPR010998">
    <property type="entry name" value="Integrase_recombinase_N"/>
</dbReference>
<dbReference type="Proteomes" id="UP000005695">
    <property type="component" value="Unassembled WGS sequence"/>
</dbReference>
<reference evidence="12" key="2">
    <citation type="submission" date="2006-05" db="EMBL/GenBank/DDBJ databases">
        <title>Sequencing of the draft genome and assembly of Desulfuromonas acetoxidans DSM 684.</title>
        <authorList>
            <consortium name="US DOE Joint Genome Institute (JGI-PGF)"/>
            <person name="Copeland A."/>
            <person name="Lucas S."/>
            <person name="Lapidus A."/>
            <person name="Barry K."/>
            <person name="Detter J.C."/>
            <person name="Glavina del Rio T."/>
            <person name="Hammon N."/>
            <person name="Israni S."/>
            <person name="Dalin E."/>
            <person name="Tice H."/>
            <person name="Bruce D."/>
            <person name="Pitluck S."/>
            <person name="Richardson P."/>
        </authorList>
    </citation>
    <scope>NUCLEOTIDE SEQUENCE [LARGE SCALE GENOMIC DNA]</scope>
    <source>
        <strain evidence="12">DSM 684</strain>
    </source>
</reference>
<evidence type="ECO:0000313" key="13">
    <source>
        <dbReference type="Proteomes" id="UP000005695"/>
    </source>
</evidence>
<dbReference type="CDD" id="cd00798">
    <property type="entry name" value="INT_XerDC_C"/>
    <property type="match status" value="1"/>
</dbReference>
<protein>
    <recommendedName>
        <fullName evidence="9">Tyrosine recombinase XerC</fullName>
    </recommendedName>
</protein>
<keyword evidence="3 9" id="KW-0132">Cell division</keyword>
<reference evidence="12" key="1">
    <citation type="submission" date="2006-05" db="EMBL/GenBank/DDBJ databases">
        <title>Annotation of the draft genome assembly of Desulfuromonas acetoxidans DSM 684.</title>
        <authorList>
            <consortium name="US DOE Joint Genome Institute (JGI-ORNL)"/>
            <person name="Larimer F."/>
            <person name="Land M."/>
            <person name="Hauser L."/>
        </authorList>
    </citation>
    <scope>NUCLEOTIDE SEQUENCE [LARGE SCALE GENOMIC DNA]</scope>
    <source>
        <strain evidence="12">DSM 684</strain>
    </source>
</reference>
<evidence type="ECO:0000313" key="12">
    <source>
        <dbReference type="EMBL" id="EAT16111.1"/>
    </source>
</evidence>
<dbReference type="InterPro" id="IPR002104">
    <property type="entry name" value="Integrase_catalytic"/>
</dbReference>
<comment type="function">
    <text evidence="9">Site-specific tyrosine recombinase, which acts by catalyzing the cutting and rejoining of the recombining DNA molecules. The XerC-XerD complex is essential to convert dimers of the bacterial chromosome into monomers to permit their segregation at cell division. It also contributes to the segregational stability of plasmids.</text>
</comment>
<dbReference type="InterPro" id="IPR050090">
    <property type="entry name" value="Tyrosine_recombinase_XerCD"/>
</dbReference>
<dbReference type="PROSITE" id="PS51900">
    <property type="entry name" value="CB"/>
    <property type="match status" value="1"/>
</dbReference>
<dbReference type="GO" id="GO:0005737">
    <property type="term" value="C:cytoplasm"/>
    <property type="evidence" value="ECO:0007669"/>
    <property type="project" value="UniProtKB-SubCell"/>
</dbReference>
<dbReference type="Pfam" id="PF02899">
    <property type="entry name" value="Phage_int_SAM_1"/>
    <property type="match status" value="1"/>
</dbReference>
<dbReference type="SUPFAM" id="SSF56349">
    <property type="entry name" value="DNA breaking-rejoining enzymes"/>
    <property type="match status" value="1"/>
</dbReference>
<evidence type="ECO:0000259" key="11">
    <source>
        <dbReference type="PROSITE" id="PS51900"/>
    </source>
</evidence>
<evidence type="ECO:0000256" key="4">
    <source>
        <dbReference type="ARBA" id="ARBA00022829"/>
    </source>
</evidence>
<evidence type="ECO:0000256" key="8">
    <source>
        <dbReference type="ARBA" id="ARBA00023306"/>
    </source>
</evidence>
<keyword evidence="8 9" id="KW-0131">Cell cycle</keyword>
<feature type="active site" description="O-(3'-phospho-DNA)-tyrosine intermediate" evidence="9">
    <location>
        <position position="275"/>
    </location>
</feature>
<dbReference type="Gene3D" id="1.10.150.130">
    <property type="match status" value="1"/>
</dbReference>
<dbReference type="AlphaFoldDB" id="Q1K197"/>
<keyword evidence="13" id="KW-1185">Reference proteome</keyword>
<dbReference type="GO" id="GO:0003677">
    <property type="term" value="F:DNA binding"/>
    <property type="evidence" value="ECO:0007669"/>
    <property type="project" value="UniProtKB-UniRule"/>
</dbReference>
<dbReference type="PANTHER" id="PTHR30349">
    <property type="entry name" value="PHAGE INTEGRASE-RELATED"/>
    <property type="match status" value="1"/>
</dbReference>
<feature type="active site" evidence="9">
    <location>
        <position position="266"/>
    </location>
</feature>
<comment type="similarity">
    <text evidence="9">Belongs to the 'phage' integrase family. XerC subfamily.</text>
</comment>
<evidence type="ECO:0000256" key="2">
    <source>
        <dbReference type="ARBA" id="ARBA00022490"/>
    </source>
</evidence>
<evidence type="ECO:0000256" key="5">
    <source>
        <dbReference type="ARBA" id="ARBA00022908"/>
    </source>
</evidence>
<dbReference type="NCBIfam" id="NF040815">
    <property type="entry name" value="recomb_XerA_Arch"/>
    <property type="match status" value="1"/>
</dbReference>
<dbReference type="RefSeq" id="WP_005999232.1">
    <property type="nucleotide sequence ID" value="NZ_AAEW02000006.1"/>
</dbReference>
<dbReference type="PROSITE" id="PS51898">
    <property type="entry name" value="TYR_RECOMBINASE"/>
    <property type="match status" value="1"/>
</dbReference>
<dbReference type="GO" id="GO:0006313">
    <property type="term" value="P:DNA transposition"/>
    <property type="evidence" value="ECO:0007669"/>
    <property type="project" value="UniProtKB-UniRule"/>
</dbReference>
<evidence type="ECO:0000256" key="3">
    <source>
        <dbReference type="ARBA" id="ARBA00022618"/>
    </source>
</evidence>
<dbReference type="InterPro" id="IPR011010">
    <property type="entry name" value="DNA_brk_join_enz"/>
</dbReference>
<proteinExistence type="inferred from homology"/>
<feature type="domain" description="Core-binding (CB)" evidence="11">
    <location>
        <begin position="1"/>
        <end position="88"/>
    </location>
</feature>
<dbReference type="EMBL" id="AAEW02000006">
    <property type="protein sequence ID" value="EAT16111.1"/>
    <property type="molecule type" value="Genomic_DNA"/>
</dbReference>
<sequence length="297" mass="34061">MTTWLDEFSRYLSVERNLASHTQTAYLRDVQAFCDFICGEHREQLKTLLPAVEKHTLRRWMAQLLKNNKKVTVARKVASIRSFYSFLQRQGHVEHNPALQVRLPRVERYLPTTLDVDYMYHLLDAPGDSTLQSLRDRAAFELLYSSGLRVGELVALNVADLDFDQALVRVLGKGGKQRIVPVGSKALQALMAYLERRGVTERDEPLLVNRQGTRLSARTVQRNLKKKLLQLGLPTTATPHSLRHSFATHLLDEGADLRAIQEMLGHQSLSTTQKYTQVSTDRMMKEYDRAHPRSRKK</sequence>
<evidence type="ECO:0000256" key="6">
    <source>
        <dbReference type="ARBA" id="ARBA00023125"/>
    </source>
</evidence>
<feature type="active site" evidence="9">
    <location>
        <position position="173"/>
    </location>
</feature>
<dbReference type="Pfam" id="PF00589">
    <property type="entry name" value="Phage_integrase"/>
    <property type="match status" value="1"/>
</dbReference>
<dbReference type="GO" id="GO:0051301">
    <property type="term" value="P:cell division"/>
    <property type="evidence" value="ECO:0007669"/>
    <property type="project" value="UniProtKB-KW"/>
</dbReference>
<organism evidence="12 13">
    <name type="scientific">Desulfuromonas acetoxidans (strain DSM 684 / 11070)</name>
    <dbReference type="NCBI Taxonomy" id="281689"/>
    <lineage>
        <taxon>Bacteria</taxon>
        <taxon>Pseudomonadati</taxon>
        <taxon>Thermodesulfobacteriota</taxon>
        <taxon>Desulfuromonadia</taxon>
        <taxon>Desulfuromonadales</taxon>
        <taxon>Desulfuromonadaceae</taxon>
        <taxon>Desulfuromonas</taxon>
    </lineage>
</organism>
<dbReference type="InterPro" id="IPR013762">
    <property type="entry name" value="Integrase-like_cat_sf"/>
</dbReference>
<keyword evidence="2 9" id="KW-0963">Cytoplasm</keyword>
<comment type="subcellular location">
    <subcellularLocation>
        <location evidence="1 9">Cytoplasm</location>
    </subcellularLocation>
</comment>
<dbReference type="GO" id="GO:0007059">
    <property type="term" value="P:chromosome segregation"/>
    <property type="evidence" value="ECO:0007669"/>
    <property type="project" value="UniProtKB-UniRule"/>
</dbReference>
<dbReference type="PANTHER" id="PTHR30349:SF77">
    <property type="entry name" value="TYROSINE RECOMBINASE XERC"/>
    <property type="match status" value="1"/>
</dbReference>
<keyword evidence="4 9" id="KW-0159">Chromosome partition</keyword>